<dbReference type="Proteomes" id="UP000663854">
    <property type="component" value="Unassembled WGS sequence"/>
</dbReference>
<dbReference type="Proteomes" id="UP000663870">
    <property type="component" value="Unassembled WGS sequence"/>
</dbReference>
<feature type="compositionally biased region" description="Low complexity" evidence="1">
    <location>
        <begin position="78"/>
        <end position="108"/>
    </location>
</feature>
<evidence type="ECO:0000313" key="3">
    <source>
        <dbReference type="EMBL" id="CAF1569635.1"/>
    </source>
</evidence>
<sequence>MFNVIKFVEREKGGCLIRSNNVNDRIKSILGISIPSVEKLKREMREQERETLEKQNELIQLQKKLDQEKQDKEDAAIRTTLQLRSSRTRSSSSSSSSSVTAASNSTLTIFMPVAKSSRKRGHFGRPPIILTENQNENVR</sequence>
<dbReference type="EMBL" id="CAJNOH010002461">
    <property type="protein sequence ID" value="CAF1294630.1"/>
    <property type="molecule type" value="Genomic_DNA"/>
</dbReference>
<evidence type="ECO:0000256" key="1">
    <source>
        <dbReference type="SAM" id="MobiDB-lite"/>
    </source>
</evidence>
<organism evidence="2 4">
    <name type="scientific">Rotaria sordida</name>
    <dbReference type="NCBI Taxonomy" id="392033"/>
    <lineage>
        <taxon>Eukaryota</taxon>
        <taxon>Metazoa</taxon>
        <taxon>Spiralia</taxon>
        <taxon>Gnathifera</taxon>
        <taxon>Rotifera</taxon>
        <taxon>Eurotatoria</taxon>
        <taxon>Bdelloidea</taxon>
        <taxon>Philodinida</taxon>
        <taxon>Philodinidae</taxon>
        <taxon>Rotaria</taxon>
    </lineage>
</organism>
<dbReference type="EMBL" id="CAJNOL010003642">
    <property type="protein sequence ID" value="CAF1569635.1"/>
    <property type="molecule type" value="Genomic_DNA"/>
</dbReference>
<feature type="compositionally biased region" description="Basic and acidic residues" evidence="1">
    <location>
        <begin position="63"/>
        <end position="76"/>
    </location>
</feature>
<keyword evidence="5" id="KW-1185">Reference proteome</keyword>
<name>A0A815DJV4_9BILA</name>
<evidence type="ECO:0000313" key="2">
    <source>
        <dbReference type="EMBL" id="CAF1294630.1"/>
    </source>
</evidence>
<proteinExistence type="predicted"/>
<gene>
    <name evidence="3" type="ORF">JXQ802_LOCUS45080</name>
    <name evidence="2" type="ORF">PYM288_LOCUS29582</name>
</gene>
<dbReference type="AlphaFoldDB" id="A0A815DJV4"/>
<protein>
    <submittedName>
        <fullName evidence="2">Uncharacterized protein</fullName>
    </submittedName>
</protein>
<evidence type="ECO:0000313" key="4">
    <source>
        <dbReference type="Proteomes" id="UP000663854"/>
    </source>
</evidence>
<reference evidence="2" key="1">
    <citation type="submission" date="2021-02" db="EMBL/GenBank/DDBJ databases">
        <authorList>
            <person name="Nowell W R."/>
        </authorList>
    </citation>
    <scope>NUCLEOTIDE SEQUENCE</scope>
</reference>
<accession>A0A815DJV4</accession>
<comment type="caution">
    <text evidence="2">The sequence shown here is derived from an EMBL/GenBank/DDBJ whole genome shotgun (WGS) entry which is preliminary data.</text>
</comment>
<evidence type="ECO:0000313" key="5">
    <source>
        <dbReference type="Proteomes" id="UP000663870"/>
    </source>
</evidence>
<feature type="region of interest" description="Disordered" evidence="1">
    <location>
        <begin position="63"/>
        <end position="139"/>
    </location>
</feature>